<reference evidence="1" key="1">
    <citation type="submission" date="2020-07" db="EMBL/GenBank/DDBJ databases">
        <title>Genomic analysis of a strain of Sedimentibacter Hydroxybenzoicus DSM7310.</title>
        <authorList>
            <person name="Ma S."/>
        </authorList>
    </citation>
    <scope>NUCLEOTIDE SEQUENCE</scope>
    <source>
        <strain evidence="1">DSM 7310</strain>
    </source>
</reference>
<accession>A0A974BIC0</accession>
<evidence type="ECO:0000313" key="1">
    <source>
        <dbReference type="EMBL" id="NYB73391.1"/>
    </source>
</evidence>
<sequence>MRELSSIWEINGQPIYDPDSGTHVEIGSIKNEFRTDDGITHIQWIRKEIRTVNIRYDMMTQEEISFMLSLVQGKEYTLTYEDPILGVNTINCRTPESIQDFFTRVLYNGVWRNVTFECMEK</sequence>
<proteinExistence type="predicted"/>
<dbReference type="AlphaFoldDB" id="A0A974BIC0"/>
<keyword evidence="2" id="KW-1185">Reference proteome</keyword>
<comment type="caution">
    <text evidence="1">The sequence shown here is derived from an EMBL/GenBank/DDBJ whole genome shotgun (WGS) entry which is preliminary data.</text>
</comment>
<evidence type="ECO:0000313" key="2">
    <source>
        <dbReference type="Proteomes" id="UP000611629"/>
    </source>
</evidence>
<dbReference type="EMBL" id="JACBNQ010000002">
    <property type="protein sequence ID" value="NYB73391.1"/>
    <property type="molecule type" value="Genomic_DNA"/>
</dbReference>
<name>A0A974BIC0_SEDHY</name>
<dbReference type="RefSeq" id="WP_179237070.1">
    <property type="nucleotide sequence ID" value="NZ_JACBNQ010000002.1"/>
</dbReference>
<organism evidence="1 2">
    <name type="scientific">Sedimentibacter hydroxybenzoicus DSM 7310</name>
    <dbReference type="NCBI Taxonomy" id="1123245"/>
    <lineage>
        <taxon>Bacteria</taxon>
        <taxon>Bacillati</taxon>
        <taxon>Bacillota</taxon>
        <taxon>Tissierellia</taxon>
        <taxon>Sedimentibacter</taxon>
    </lineage>
</organism>
<dbReference type="Proteomes" id="UP000611629">
    <property type="component" value="Unassembled WGS sequence"/>
</dbReference>
<protein>
    <submittedName>
        <fullName evidence="1">Uncharacterized protein</fullName>
    </submittedName>
</protein>
<gene>
    <name evidence="1" type="ORF">HZF24_04475</name>
</gene>